<feature type="non-terminal residue" evidence="2">
    <location>
        <position position="65"/>
    </location>
</feature>
<evidence type="ECO:0000313" key="3">
    <source>
        <dbReference type="Proteomes" id="UP000824469"/>
    </source>
</evidence>
<proteinExistence type="predicted"/>
<feature type="compositionally biased region" description="Basic and acidic residues" evidence="1">
    <location>
        <begin position="25"/>
        <end position="38"/>
    </location>
</feature>
<reference evidence="2 3" key="1">
    <citation type="journal article" date="2021" name="Nat. Plants">
        <title>The Taxus genome provides insights into paclitaxel biosynthesis.</title>
        <authorList>
            <person name="Xiong X."/>
            <person name="Gou J."/>
            <person name="Liao Q."/>
            <person name="Li Y."/>
            <person name="Zhou Q."/>
            <person name="Bi G."/>
            <person name="Li C."/>
            <person name="Du R."/>
            <person name="Wang X."/>
            <person name="Sun T."/>
            <person name="Guo L."/>
            <person name="Liang H."/>
            <person name="Lu P."/>
            <person name="Wu Y."/>
            <person name="Zhang Z."/>
            <person name="Ro D.K."/>
            <person name="Shang Y."/>
            <person name="Huang S."/>
            <person name="Yan J."/>
        </authorList>
    </citation>
    <scope>NUCLEOTIDE SEQUENCE [LARGE SCALE GENOMIC DNA]</scope>
    <source>
        <strain evidence="2">Ta-2019</strain>
    </source>
</reference>
<name>A0AA38C0S5_TAXCH</name>
<dbReference type="Proteomes" id="UP000824469">
    <property type="component" value="Unassembled WGS sequence"/>
</dbReference>
<evidence type="ECO:0000256" key="1">
    <source>
        <dbReference type="SAM" id="MobiDB-lite"/>
    </source>
</evidence>
<feature type="non-terminal residue" evidence="2">
    <location>
        <position position="1"/>
    </location>
</feature>
<dbReference type="EMBL" id="JAHRHJ020003813">
    <property type="protein sequence ID" value="KAH9287508.1"/>
    <property type="molecule type" value="Genomic_DNA"/>
</dbReference>
<gene>
    <name evidence="2" type="ORF">KI387_031625</name>
</gene>
<evidence type="ECO:0000313" key="2">
    <source>
        <dbReference type="EMBL" id="KAH9287508.1"/>
    </source>
</evidence>
<protein>
    <submittedName>
        <fullName evidence="2">Uncharacterized protein</fullName>
    </submittedName>
</protein>
<accession>A0AA38C0S5</accession>
<feature type="region of interest" description="Disordered" evidence="1">
    <location>
        <begin position="17"/>
        <end position="65"/>
    </location>
</feature>
<organism evidence="2 3">
    <name type="scientific">Taxus chinensis</name>
    <name type="common">Chinese yew</name>
    <name type="synonym">Taxus wallichiana var. chinensis</name>
    <dbReference type="NCBI Taxonomy" id="29808"/>
    <lineage>
        <taxon>Eukaryota</taxon>
        <taxon>Viridiplantae</taxon>
        <taxon>Streptophyta</taxon>
        <taxon>Embryophyta</taxon>
        <taxon>Tracheophyta</taxon>
        <taxon>Spermatophyta</taxon>
        <taxon>Pinopsida</taxon>
        <taxon>Pinidae</taxon>
        <taxon>Conifers II</taxon>
        <taxon>Cupressales</taxon>
        <taxon>Taxaceae</taxon>
        <taxon>Taxus</taxon>
    </lineage>
</organism>
<comment type="caution">
    <text evidence="2">The sequence shown here is derived from an EMBL/GenBank/DDBJ whole genome shotgun (WGS) entry which is preliminary data.</text>
</comment>
<dbReference type="AlphaFoldDB" id="A0AA38C0S5"/>
<sequence>SRNSELEGRRVWKVVKGQTSGKDISIGERDQPLVEDYHSSSSDSDSSNPLINLFASASEGPSIVP</sequence>
<keyword evidence="3" id="KW-1185">Reference proteome</keyword>